<dbReference type="EMBL" id="CAJVPJ010007205">
    <property type="protein sequence ID" value="CAG8674205.1"/>
    <property type="molecule type" value="Genomic_DNA"/>
</dbReference>
<proteinExistence type="predicted"/>
<feature type="non-terminal residue" evidence="1">
    <location>
        <position position="60"/>
    </location>
</feature>
<gene>
    <name evidence="1" type="ORF">POCULU_LOCUS11141</name>
</gene>
<comment type="caution">
    <text evidence="1">The sequence shown here is derived from an EMBL/GenBank/DDBJ whole genome shotgun (WGS) entry which is preliminary data.</text>
</comment>
<sequence length="60" mass="6865">RVPEEMIEDPVMRVKAAAVAFAYEMTGSRSNRRWPTNLNLPPNESGGKEDVMLYRKDIRA</sequence>
<protein>
    <submittedName>
        <fullName evidence="1">5564_t:CDS:1</fullName>
    </submittedName>
</protein>
<evidence type="ECO:0000313" key="1">
    <source>
        <dbReference type="EMBL" id="CAG8674205.1"/>
    </source>
</evidence>
<reference evidence="1" key="1">
    <citation type="submission" date="2021-06" db="EMBL/GenBank/DDBJ databases">
        <authorList>
            <person name="Kallberg Y."/>
            <person name="Tangrot J."/>
            <person name="Rosling A."/>
        </authorList>
    </citation>
    <scope>NUCLEOTIDE SEQUENCE</scope>
    <source>
        <strain evidence="1">IA702</strain>
    </source>
</reference>
<dbReference type="Proteomes" id="UP000789572">
    <property type="component" value="Unassembled WGS sequence"/>
</dbReference>
<feature type="non-terminal residue" evidence="1">
    <location>
        <position position="1"/>
    </location>
</feature>
<organism evidence="1 2">
    <name type="scientific">Paraglomus occultum</name>
    <dbReference type="NCBI Taxonomy" id="144539"/>
    <lineage>
        <taxon>Eukaryota</taxon>
        <taxon>Fungi</taxon>
        <taxon>Fungi incertae sedis</taxon>
        <taxon>Mucoromycota</taxon>
        <taxon>Glomeromycotina</taxon>
        <taxon>Glomeromycetes</taxon>
        <taxon>Paraglomerales</taxon>
        <taxon>Paraglomeraceae</taxon>
        <taxon>Paraglomus</taxon>
    </lineage>
</organism>
<accession>A0A9N9EDK9</accession>
<evidence type="ECO:0000313" key="2">
    <source>
        <dbReference type="Proteomes" id="UP000789572"/>
    </source>
</evidence>
<name>A0A9N9EDK9_9GLOM</name>
<dbReference type="AlphaFoldDB" id="A0A9N9EDK9"/>
<keyword evidence="2" id="KW-1185">Reference proteome</keyword>